<dbReference type="InterPro" id="IPR011047">
    <property type="entry name" value="Quinoprotein_ADH-like_sf"/>
</dbReference>
<dbReference type="SUPFAM" id="SSF56112">
    <property type="entry name" value="Protein kinase-like (PK-like)"/>
    <property type="match status" value="1"/>
</dbReference>
<sequence length="676" mass="71734">MEDLHQGDPRVLGSYRLLAVLTEAGGERRYLAHRPGGTGHVDITLVQGDLARSADLLRSAAGPGLVAYADAGTEADAPWLACVHVPSLTLADVRGLLYAGLPEPAVRGIGATLAGALARLHALGAAHGAVTPGGVLLGASGARLVRPRGTGRPPDDVAALAAVLEDAAGGRPPDRELLDRCRAPDPVLRPSAAELAAHWAGQTSYALPARLVGALAREAEQALEREAVPPPPPPAHAPEPPPDATAGRRAAPARRTLLAASAGVLLGAGGVAGWVMGRGGTTALTSPGARPATNRRATRVPRGVAPPTLWRYDAKSKQRIALPVALGEGEVCCILESSRLAAVHTGTGEVLWTHEDLPEQEPVLTLADRIVTVRAGRIAAFSPRTGEELWTEPMSVMSGRGRIGLMGGSAEQRLALYHAVPPEGGTPETHQPYVVALGVDDRAERWKVKVASGARGDVVAIAVPGLDDVWHLMQRRYPGGARIIRVDVATGRVRWDRVHDWPEDLMSVVNYDPYSEQFIALLHGRLRAARADADAPHWSLDLYEEPAGEQSRKPHTTQPRRIKGVPGPLYFVAGPHQSVHAVDLGRRREHWRHRLPADPLRDSVTGQAVPPWVRVTESGRTLLVGHRLGVVALDPATGAERWRYAVAEGSDGYTVHSAGRHAMVVNGQSVYALPVT</sequence>
<feature type="region of interest" description="Disordered" evidence="1">
    <location>
        <begin position="222"/>
        <end position="251"/>
    </location>
</feature>
<dbReference type="PANTHER" id="PTHR34512:SF30">
    <property type="entry name" value="OUTER MEMBRANE PROTEIN ASSEMBLY FACTOR BAMB"/>
    <property type="match status" value="1"/>
</dbReference>
<dbReference type="InterPro" id="IPR015943">
    <property type="entry name" value="WD40/YVTN_repeat-like_dom_sf"/>
</dbReference>
<proteinExistence type="predicted"/>
<dbReference type="PANTHER" id="PTHR34512">
    <property type="entry name" value="CELL SURFACE PROTEIN"/>
    <property type="match status" value="1"/>
</dbReference>
<comment type="caution">
    <text evidence="3">The sequence shown here is derived from an EMBL/GenBank/DDBJ whole genome shotgun (WGS) entry which is preliminary data.</text>
</comment>
<dbReference type="Gene3D" id="2.130.10.10">
    <property type="entry name" value="YVTN repeat-like/Quinoprotein amine dehydrogenase"/>
    <property type="match status" value="2"/>
</dbReference>
<dbReference type="InterPro" id="IPR002372">
    <property type="entry name" value="PQQ_rpt_dom"/>
</dbReference>
<evidence type="ECO:0000313" key="4">
    <source>
        <dbReference type="Proteomes" id="UP000642284"/>
    </source>
</evidence>
<evidence type="ECO:0000313" key="3">
    <source>
        <dbReference type="EMBL" id="MBC9711729.1"/>
    </source>
</evidence>
<protein>
    <submittedName>
        <fullName evidence="3">PQQ-binding-like beta-propeller repeat protein</fullName>
    </submittedName>
</protein>
<organism evidence="3 4">
    <name type="scientific">Streptomyces polyasparticus</name>
    <dbReference type="NCBI Taxonomy" id="2767826"/>
    <lineage>
        <taxon>Bacteria</taxon>
        <taxon>Bacillati</taxon>
        <taxon>Actinomycetota</taxon>
        <taxon>Actinomycetes</taxon>
        <taxon>Kitasatosporales</taxon>
        <taxon>Streptomycetaceae</taxon>
        <taxon>Streptomyces</taxon>
    </lineage>
</organism>
<dbReference type="Pfam" id="PF13360">
    <property type="entry name" value="PQQ_2"/>
    <property type="match status" value="2"/>
</dbReference>
<accession>A0ABR7SA22</accession>
<dbReference type="Proteomes" id="UP000642284">
    <property type="component" value="Unassembled WGS sequence"/>
</dbReference>
<dbReference type="RefSeq" id="WP_187812237.1">
    <property type="nucleotide sequence ID" value="NZ_JACTVJ010000003.1"/>
</dbReference>
<keyword evidence="4" id="KW-1185">Reference proteome</keyword>
<evidence type="ECO:0000256" key="1">
    <source>
        <dbReference type="SAM" id="MobiDB-lite"/>
    </source>
</evidence>
<feature type="compositionally biased region" description="Pro residues" evidence="1">
    <location>
        <begin position="228"/>
        <end position="243"/>
    </location>
</feature>
<name>A0ABR7SA22_9ACTN</name>
<evidence type="ECO:0000259" key="2">
    <source>
        <dbReference type="Pfam" id="PF13360"/>
    </source>
</evidence>
<feature type="domain" description="Pyrrolo-quinoline quinone repeat" evidence="2">
    <location>
        <begin position="317"/>
        <end position="391"/>
    </location>
</feature>
<dbReference type="EMBL" id="JACTVJ010000003">
    <property type="protein sequence ID" value="MBC9711729.1"/>
    <property type="molecule type" value="Genomic_DNA"/>
</dbReference>
<dbReference type="InterPro" id="IPR011009">
    <property type="entry name" value="Kinase-like_dom_sf"/>
</dbReference>
<reference evidence="3 4" key="1">
    <citation type="submission" date="2020-08" db="EMBL/GenBank/DDBJ databases">
        <title>Genemic of Streptomyces polyaspartic.</title>
        <authorList>
            <person name="Liu W."/>
        </authorList>
    </citation>
    <scope>NUCLEOTIDE SEQUENCE [LARGE SCALE GENOMIC DNA]</scope>
    <source>
        <strain evidence="3 4">TRM66268-LWL</strain>
    </source>
</reference>
<dbReference type="Gene3D" id="1.10.510.10">
    <property type="entry name" value="Transferase(Phosphotransferase) domain 1"/>
    <property type="match status" value="1"/>
</dbReference>
<dbReference type="SUPFAM" id="SSF50998">
    <property type="entry name" value="Quinoprotein alcohol dehydrogenase-like"/>
    <property type="match status" value="2"/>
</dbReference>
<gene>
    <name evidence="3" type="ORF">H9Y04_03990</name>
</gene>
<feature type="domain" description="Pyrrolo-quinoline quinone repeat" evidence="2">
    <location>
        <begin position="481"/>
        <end position="672"/>
    </location>
</feature>